<gene>
    <name evidence="1" type="ORF">ME5_00484</name>
</gene>
<evidence type="ECO:0000313" key="1">
    <source>
        <dbReference type="EMBL" id="EJF91152.1"/>
    </source>
</evidence>
<dbReference type="EMBL" id="AIMB01000003">
    <property type="protein sequence ID" value="EJF91152.1"/>
    <property type="molecule type" value="Genomic_DNA"/>
</dbReference>
<name>J1K134_9HYPH</name>
<comment type="caution">
    <text evidence="1">The sequence shown here is derived from an EMBL/GenBank/DDBJ whole genome shotgun (WGS) entry which is preliminary data.</text>
</comment>
<dbReference type="HOGENOM" id="CLU_2367137_0_0_5"/>
<sequence>MPDFRRHKFRFRAIYFMTLLLNNSDALYTALINKDRSYVGHVFVRVTTTNIFVDYRVVRENQNEKMLFFVIVLPYVWNKVSSMFKMPSFRNRISY</sequence>
<dbReference type="AlphaFoldDB" id="J1K134"/>
<keyword evidence="2" id="KW-1185">Reference proteome</keyword>
<dbReference type="Proteomes" id="UP000008952">
    <property type="component" value="Unassembled WGS sequence"/>
</dbReference>
<dbReference type="RefSeq" id="WP_008038079.1">
    <property type="nucleotide sequence ID" value="NZ_JH725147.1"/>
</dbReference>
<reference evidence="1 2" key="1">
    <citation type="submission" date="2012-03" db="EMBL/GenBank/DDBJ databases">
        <title>The Genome Sequence of Bartonella tamiae Th239.</title>
        <authorList>
            <consortium name="The Broad Institute Genome Sequencing Platform"/>
            <consortium name="The Broad Institute Genome Sequencing Center for Infectious Disease"/>
            <person name="Feldgarden M."/>
            <person name="Kirby J."/>
            <person name="Kosoy M."/>
            <person name="Birtles R."/>
            <person name="Probert W.S."/>
            <person name="Chiaraviglio L."/>
            <person name="Young S.K."/>
            <person name="Zeng Q."/>
            <person name="Gargeya S."/>
            <person name="Fitzgerald M."/>
            <person name="Haas B."/>
            <person name="Abouelleil A."/>
            <person name="Alvarado L."/>
            <person name="Arachchi H.M."/>
            <person name="Berlin A."/>
            <person name="Chapman S.B."/>
            <person name="Gearin G."/>
            <person name="Goldberg J."/>
            <person name="Griggs A."/>
            <person name="Gujja S."/>
            <person name="Hansen M."/>
            <person name="Heiman D."/>
            <person name="Howarth C."/>
            <person name="Larimer J."/>
            <person name="Lui A."/>
            <person name="MacDonald P.J.P."/>
            <person name="McCowen C."/>
            <person name="Montmayeur A."/>
            <person name="Murphy C."/>
            <person name="Neiman D."/>
            <person name="Pearson M."/>
            <person name="Priest M."/>
            <person name="Roberts A."/>
            <person name="Saif S."/>
            <person name="Shea T."/>
            <person name="Sisk P."/>
            <person name="Stolte C."/>
            <person name="Sykes S."/>
            <person name="Wortman J."/>
            <person name="Nusbaum C."/>
            <person name="Birren B."/>
        </authorList>
    </citation>
    <scope>NUCLEOTIDE SEQUENCE [LARGE SCALE GENOMIC DNA]</scope>
    <source>
        <strain evidence="1 2">Th239</strain>
    </source>
</reference>
<proteinExistence type="predicted"/>
<evidence type="ECO:0000313" key="2">
    <source>
        <dbReference type="Proteomes" id="UP000008952"/>
    </source>
</evidence>
<dbReference type="STRING" id="1094558.ME5_00484"/>
<accession>J1K134</accession>
<organism evidence="1 2">
    <name type="scientific">Bartonella tamiae Th239</name>
    <dbReference type="NCBI Taxonomy" id="1094558"/>
    <lineage>
        <taxon>Bacteria</taxon>
        <taxon>Pseudomonadati</taxon>
        <taxon>Pseudomonadota</taxon>
        <taxon>Alphaproteobacteria</taxon>
        <taxon>Hyphomicrobiales</taxon>
        <taxon>Bartonellaceae</taxon>
        <taxon>Bartonella</taxon>
    </lineage>
</organism>
<protein>
    <submittedName>
        <fullName evidence="1">Uncharacterized protein</fullName>
    </submittedName>
</protein>